<evidence type="ECO:0000313" key="2">
    <source>
        <dbReference type="EMBL" id="GLB47266.1"/>
    </source>
</evidence>
<dbReference type="AlphaFoldDB" id="A0A9W6B2C8"/>
<comment type="caution">
    <text evidence="2">The sequence shown here is derived from an EMBL/GenBank/DDBJ whole genome shotgun (WGS) entry which is preliminary data.</text>
</comment>
<reference evidence="2" key="2">
    <citation type="journal article" date="2023" name="PLoS ONE">
        <title>Philodulcilactobacillus myokoensis gen. nov., sp. nov., a fructophilic, acidophilic, and agar-phobic lactic acid bacterium isolated from fermented vegetable extracts.</title>
        <authorList>
            <person name="Kouya T."/>
            <person name="Ishiyama Y."/>
            <person name="Ohashi S."/>
            <person name="Kumakubo R."/>
            <person name="Yamazaki T."/>
            <person name="Otaki T."/>
        </authorList>
    </citation>
    <scope>NUCLEOTIDE SEQUENCE</scope>
    <source>
        <strain evidence="2">WR16-4</strain>
    </source>
</reference>
<keyword evidence="3" id="KW-1185">Reference proteome</keyword>
<name>A0A9W6B2C8_9LACO</name>
<dbReference type="RefSeq" id="WP_286136724.1">
    <property type="nucleotide sequence ID" value="NZ_BRPL01000002.1"/>
</dbReference>
<feature type="region of interest" description="Disordered" evidence="1">
    <location>
        <begin position="1"/>
        <end position="29"/>
    </location>
</feature>
<feature type="compositionally biased region" description="Basic and acidic residues" evidence="1">
    <location>
        <begin position="8"/>
        <end position="18"/>
    </location>
</feature>
<gene>
    <name evidence="2" type="ORF">WR164_12450</name>
</gene>
<reference evidence="2" key="1">
    <citation type="submission" date="2022-07" db="EMBL/GenBank/DDBJ databases">
        <authorList>
            <person name="Kouya T."/>
            <person name="Ishiyama Y."/>
        </authorList>
    </citation>
    <scope>NUCLEOTIDE SEQUENCE</scope>
    <source>
        <strain evidence="2">WR16-4</strain>
    </source>
</reference>
<dbReference type="Proteomes" id="UP001144204">
    <property type="component" value="Unassembled WGS sequence"/>
</dbReference>
<proteinExistence type="predicted"/>
<protein>
    <submittedName>
        <fullName evidence="2">Uncharacterized protein</fullName>
    </submittedName>
</protein>
<organism evidence="2 3">
    <name type="scientific">Philodulcilactobacillus myokoensis</name>
    <dbReference type="NCBI Taxonomy" id="2929573"/>
    <lineage>
        <taxon>Bacteria</taxon>
        <taxon>Bacillati</taxon>
        <taxon>Bacillota</taxon>
        <taxon>Bacilli</taxon>
        <taxon>Lactobacillales</taxon>
        <taxon>Lactobacillaceae</taxon>
        <taxon>Philodulcilactobacillus</taxon>
    </lineage>
</organism>
<accession>A0A9W6B2C8</accession>
<evidence type="ECO:0000313" key="3">
    <source>
        <dbReference type="Proteomes" id="UP001144204"/>
    </source>
</evidence>
<evidence type="ECO:0000256" key="1">
    <source>
        <dbReference type="SAM" id="MobiDB-lite"/>
    </source>
</evidence>
<dbReference type="EMBL" id="BRPL01000002">
    <property type="protein sequence ID" value="GLB47266.1"/>
    <property type="molecule type" value="Genomic_DNA"/>
</dbReference>
<sequence>MKRATKNSPKENSRRSSFETRSMPSNPKRAIKLAADKIIKKNTQKNLRKARRDYFS</sequence>